<dbReference type="Proteomes" id="UP000283128">
    <property type="component" value="Unassembled WGS sequence"/>
</dbReference>
<dbReference type="Pfam" id="PF07690">
    <property type="entry name" value="MFS_1"/>
    <property type="match status" value="1"/>
</dbReference>
<evidence type="ECO:0000313" key="8">
    <source>
        <dbReference type="Proteomes" id="UP000283128"/>
    </source>
</evidence>
<dbReference type="InterPro" id="IPR036259">
    <property type="entry name" value="MFS_trans_sf"/>
</dbReference>
<feature type="transmembrane region" description="Helical" evidence="6">
    <location>
        <begin position="168"/>
        <end position="186"/>
    </location>
</feature>
<feature type="transmembrane region" description="Helical" evidence="6">
    <location>
        <begin position="283"/>
        <end position="303"/>
    </location>
</feature>
<dbReference type="RefSeq" id="WP_127829598.1">
    <property type="nucleotide sequence ID" value="NZ_RZYA01000009.1"/>
</dbReference>
<accession>A0A3S2VGP9</accession>
<dbReference type="GO" id="GO:0022857">
    <property type="term" value="F:transmembrane transporter activity"/>
    <property type="evidence" value="ECO:0007669"/>
    <property type="project" value="InterPro"/>
</dbReference>
<dbReference type="CDD" id="cd06173">
    <property type="entry name" value="MFS_MefA_like"/>
    <property type="match status" value="1"/>
</dbReference>
<evidence type="ECO:0000256" key="1">
    <source>
        <dbReference type="ARBA" id="ARBA00004651"/>
    </source>
</evidence>
<keyword evidence="2" id="KW-1003">Cell membrane</keyword>
<sequence length="401" mass="40048">MPPAFRDRNILRWLGAYTSSVTGDVIYYTALTWAVTRSAGPAAAGVVLAAGAIPRAVLMPAGGVLADRFGPRRVLIGSDVVRCVAVLAVAAATYADGPHLGFLLLLAGCFGAVDAVFMPAVGALPPCLTESHQLVRVQGMRTLAVRLANAAGPLAAALILTASGASGAFATVGLLFALSLALLAAVRVPTPPTHADSAGRTSPWAELLDGLRYLKERRALTRLVAVIALGELCFSGPVGAGLVLLVDERGWGAAELALPLAAFSVGGAATGLALTVARAVPRAGAAVAGSLLVTAVLVTALAAPGATPGGVAALCAALGAASGISMVMGQALLQKETEARYVGRVTAVTTLCTLGLSPLVYPVVGFVAATWGTGVFFAACGAVCLLAAGVAATPEVRSARL</sequence>
<keyword evidence="4 6" id="KW-1133">Transmembrane helix</keyword>
<reference evidence="7 8" key="1">
    <citation type="submission" date="2019-01" db="EMBL/GenBank/DDBJ databases">
        <title>Genome sequences of Streptomyces and Rhizobium isolates collected from root and soil.</title>
        <authorList>
            <person name="Chhettri S."/>
            <person name="Sevigny J.L."/>
            <person name="Sen A."/>
            <person name="Ennis N."/>
            <person name="Tisa L."/>
        </authorList>
    </citation>
    <scope>NUCLEOTIDE SEQUENCE [LARGE SCALE GENOMIC DNA]</scope>
    <source>
        <strain evidence="7 8">San01</strain>
    </source>
</reference>
<feature type="transmembrane region" description="Helical" evidence="6">
    <location>
        <begin position="42"/>
        <end position="62"/>
    </location>
</feature>
<feature type="transmembrane region" description="Helical" evidence="6">
    <location>
        <begin position="256"/>
        <end position="276"/>
    </location>
</feature>
<evidence type="ECO:0000256" key="4">
    <source>
        <dbReference type="ARBA" id="ARBA00022989"/>
    </source>
</evidence>
<comment type="subcellular location">
    <subcellularLocation>
        <location evidence="1">Cell membrane</location>
        <topology evidence="1">Multi-pass membrane protein</topology>
    </subcellularLocation>
</comment>
<dbReference type="SUPFAM" id="SSF103473">
    <property type="entry name" value="MFS general substrate transporter"/>
    <property type="match status" value="1"/>
</dbReference>
<evidence type="ECO:0000256" key="5">
    <source>
        <dbReference type="ARBA" id="ARBA00023136"/>
    </source>
</evidence>
<organism evidence="7 8">
    <name type="scientific">Streptomyces antnestii</name>
    <dbReference type="NCBI Taxonomy" id="2494256"/>
    <lineage>
        <taxon>Bacteria</taxon>
        <taxon>Bacillati</taxon>
        <taxon>Actinomycetota</taxon>
        <taxon>Actinomycetes</taxon>
        <taxon>Kitasatosporales</taxon>
        <taxon>Streptomycetaceae</taxon>
        <taxon>Streptomyces</taxon>
    </lineage>
</organism>
<keyword evidence="8" id="KW-1185">Reference proteome</keyword>
<evidence type="ECO:0000256" key="6">
    <source>
        <dbReference type="SAM" id="Phobius"/>
    </source>
</evidence>
<name>A0A3S2VGP9_9ACTN</name>
<gene>
    <name evidence="7" type="ORF">EOT10_19930</name>
</gene>
<feature type="transmembrane region" description="Helical" evidence="6">
    <location>
        <begin position="143"/>
        <end position="162"/>
    </location>
</feature>
<feature type="transmembrane region" description="Helical" evidence="6">
    <location>
        <begin position="12"/>
        <end position="30"/>
    </location>
</feature>
<dbReference type="GO" id="GO:0005886">
    <property type="term" value="C:plasma membrane"/>
    <property type="evidence" value="ECO:0007669"/>
    <property type="project" value="UniProtKB-SubCell"/>
</dbReference>
<feature type="transmembrane region" description="Helical" evidence="6">
    <location>
        <begin position="100"/>
        <end position="122"/>
    </location>
</feature>
<evidence type="ECO:0000256" key="3">
    <source>
        <dbReference type="ARBA" id="ARBA00022692"/>
    </source>
</evidence>
<evidence type="ECO:0000313" key="7">
    <source>
        <dbReference type="EMBL" id="RVU22751.1"/>
    </source>
</evidence>
<feature type="transmembrane region" description="Helical" evidence="6">
    <location>
        <begin position="309"/>
        <end position="333"/>
    </location>
</feature>
<dbReference type="AlphaFoldDB" id="A0A3S2VGP9"/>
<feature type="transmembrane region" description="Helical" evidence="6">
    <location>
        <begin position="223"/>
        <end position="244"/>
    </location>
</feature>
<dbReference type="EMBL" id="RZYA01000009">
    <property type="protein sequence ID" value="RVU22751.1"/>
    <property type="molecule type" value="Genomic_DNA"/>
</dbReference>
<evidence type="ECO:0000256" key="2">
    <source>
        <dbReference type="ARBA" id="ARBA00022475"/>
    </source>
</evidence>
<keyword evidence="5 6" id="KW-0472">Membrane</keyword>
<comment type="caution">
    <text evidence="7">The sequence shown here is derived from an EMBL/GenBank/DDBJ whole genome shotgun (WGS) entry which is preliminary data.</text>
</comment>
<dbReference type="Gene3D" id="1.20.1250.20">
    <property type="entry name" value="MFS general substrate transporter like domains"/>
    <property type="match status" value="1"/>
</dbReference>
<dbReference type="PANTHER" id="PTHR23513:SF17">
    <property type="entry name" value="MEMBRANE PROTEIN"/>
    <property type="match status" value="1"/>
</dbReference>
<feature type="transmembrane region" description="Helical" evidence="6">
    <location>
        <begin position="345"/>
        <end position="369"/>
    </location>
</feature>
<dbReference type="InterPro" id="IPR011701">
    <property type="entry name" value="MFS"/>
</dbReference>
<keyword evidence="3 6" id="KW-0812">Transmembrane</keyword>
<dbReference type="PANTHER" id="PTHR23513">
    <property type="entry name" value="INTEGRAL MEMBRANE EFFLUX PROTEIN-RELATED"/>
    <property type="match status" value="1"/>
</dbReference>
<feature type="transmembrane region" description="Helical" evidence="6">
    <location>
        <begin position="375"/>
        <end position="393"/>
    </location>
</feature>
<proteinExistence type="predicted"/>
<feature type="transmembrane region" description="Helical" evidence="6">
    <location>
        <begin position="74"/>
        <end position="94"/>
    </location>
</feature>
<protein>
    <submittedName>
        <fullName evidence="7">MFS transporter</fullName>
    </submittedName>
</protein>
<dbReference type="OrthoDB" id="3613552at2"/>